<dbReference type="SUPFAM" id="SSF54695">
    <property type="entry name" value="POZ domain"/>
    <property type="match status" value="1"/>
</dbReference>
<evidence type="ECO:0000259" key="3">
    <source>
        <dbReference type="Pfam" id="PF00651"/>
    </source>
</evidence>
<dbReference type="Proteomes" id="UP000604825">
    <property type="component" value="Unassembled WGS sequence"/>
</dbReference>
<dbReference type="Pfam" id="PF24570">
    <property type="entry name" value="BACK_BPM_SPOP"/>
    <property type="match status" value="1"/>
</dbReference>
<evidence type="ECO:0000313" key="6">
    <source>
        <dbReference type="Proteomes" id="UP000604825"/>
    </source>
</evidence>
<keyword evidence="6" id="KW-1185">Reference proteome</keyword>
<dbReference type="InterPro" id="IPR056423">
    <property type="entry name" value="BACK_BPM_SPOP"/>
</dbReference>
<dbReference type="Pfam" id="PF00651">
    <property type="entry name" value="BTB"/>
    <property type="match status" value="1"/>
</dbReference>
<dbReference type="Gene3D" id="6.10.250.3030">
    <property type="match status" value="1"/>
</dbReference>
<proteinExistence type="inferred from homology"/>
<dbReference type="OrthoDB" id="681301at2759"/>
<gene>
    <name evidence="5" type="ORF">NCGR_LOCUS39614</name>
</gene>
<dbReference type="PANTHER" id="PTHR26379">
    <property type="entry name" value="BTB/POZ AND MATH DOMAIN-CONTAINING PROTEIN 1"/>
    <property type="match status" value="1"/>
</dbReference>
<evidence type="ECO:0000256" key="2">
    <source>
        <dbReference type="ARBA" id="ARBA00010846"/>
    </source>
</evidence>
<reference evidence="5" key="1">
    <citation type="submission" date="2020-10" db="EMBL/GenBank/DDBJ databases">
        <authorList>
            <person name="Han B."/>
            <person name="Lu T."/>
            <person name="Zhao Q."/>
            <person name="Huang X."/>
            <person name="Zhao Y."/>
        </authorList>
    </citation>
    <scope>NUCLEOTIDE SEQUENCE</scope>
</reference>
<evidence type="ECO:0000313" key="5">
    <source>
        <dbReference type="EMBL" id="CAD6256093.1"/>
    </source>
</evidence>
<organism evidence="5 6">
    <name type="scientific">Miscanthus lutarioriparius</name>
    <dbReference type="NCBI Taxonomy" id="422564"/>
    <lineage>
        <taxon>Eukaryota</taxon>
        <taxon>Viridiplantae</taxon>
        <taxon>Streptophyta</taxon>
        <taxon>Embryophyta</taxon>
        <taxon>Tracheophyta</taxon>
        <taxon>Spermatophyta</taxon>
        <taxon>Magnoliopsida</taxon>
        <taxon>Liliopsida</taxon>
        <taxon>Poales</taxon>
        <taxon>Poaceae</taxon>
        <taxon>PACMAD clade</taxon>
        <taxon>Panicoideae</taxon>
        <taxon>Andropogonodae</taxon>
        <taxon>Andropogoneae</taxon>
        <taxon>Saccharinae</taxon>
        <taxon>Miscanthus</taxon>
    </lineage>
</organism>
<dbReference type="AlphaFoldDB" id="A0A811QH35"/>
<feature type="domain" description="BTB" evidence="3">
    <location>
        <begin position="9"/>
        <end position="68"/>
    </location>
</feature>
<evidence type="ECO:0000259" key="4">
    <source>
        <dbReference type="Pfam" id="PF24570"/>
    </source>
</evidence>
<accession>A0A811QH35</accession>
<dbReference type="Gene3D" id="3.30.710.10">
    <property type="entry name" value="Potassium Channel Kv1.1, Chain A"/>
    <property type="match status" value="1"/>
</dbReference>
<comment type="similarity">
    <text evidence="2">Belongs to the Tdpoz family.</text>
</comment>
<feature type="domain" description="BPM/SPOP BACK" evidence="4">
    <location>
        <begin position="74"/>
        <end position="123"/>
    </location>
</feature>
<dbReference type="InterPro" id="IPR000210">
    <property type="entry name" value="BTB/POZ_dom"/>
</dbReference>
<sequence length="132" mass="14569">MKEGTATCVWILDMKPMVFKALLHFVYNDVLPEIDEGETMVMAQHLLVAADRYCLERMKLICEEKLCSYIDTSSVRTMLAFADQHGCHGLQKACLNFLMSGGNLMAAIVTGGLENVMNSCPSVKELAVKSCS</sequence>
<comment type="caution">
    <text evidence="5">The sequence shown here is derived from an EMBL/GenBank/DDBJ whole genome shotgun (WGS) entry which is preliminary data.</text>
</comment>
<dbReference type="EMBL" id="CAJGYO010000010">
    <property type="protein sequence ID" value="CAD6256093.1"/>
    <property type="molecule type" value="Genomic_DNA"/>
</dbReference>
<protein>
    <recommendedName>
        <fullName evidence="7">BTB domain-containing protein</fullName>
    </recommendedName>
</protein>
<comment type="pathway">
    <text evidence="1">Protein modification; protein ubiquitination.</text>
</comment>
<dbReference type="PANTHER" id="PTHR26379:SF429">
    <property type="entry name" value="OS10G0428900 PROTEIN"/>
    <property type="match status" value="1"/>
</dbReference>
<dbReference type="GO" id="GO:0016567">
    <property type="term" value="P:protein ubiquitination"/>
    <property type="evidence" value="ECO:0007669"/>
    <property type="project" value="InterPro"/>
</dbReference>
<dbReference type="InterPro" id="IPR011333">
    <property type="entry name" value="SKP1/BTB/POZ_sf"/>
</dbReference>
<dbReference type="InterPro" id="IPR045005">
    <property type="entry name" value="BPM1-6"/>
</dbReference>
<evidence type="ECO:0000256" key="1">
    <source>
        <dbReference type="ARBA" id="ARBA00004906"/>
    </source>
</evidence>
<evidence type="ECO:0008006" key="7">
    <source>
        <dbReference type="Google" id="ProtNLM"/>
    </source>
</evidence>
<name>A0A811QH35_9POAL</name>